<evidence type="ECO:0000313" key="3">
    <source>
        <dbReference type="EMBL" id="GES74414.1"/>
    </source>
</evidence>
<evidence type="ECO:0000313" key="4">
    <source>
        <dbReference type="Proteomes" id="UP000247702"/>
    </source>
</evidence>
<reference evidence="2 4" key="1">
    <citation type="submission" date="2017-11" db="EMBL/GenBank/DDBJ databases">
        <title>The genome of Rhizophagus clarus HR1 reveals common genetic basis of auxotrophy among arbuscular mycorrhizal fungi.</title>
        <authorList>
            <person name="Kobayashi Y."/>
        </authorList>
    </citation>
    <scope>NUCLEOTIDE SEQUENCE [LARGE SCALE GENOMIC DNA]</scope>
    <source>
        <strain evidence="2 4">HR1</strain>
    </source>
</reference>
<proteinExistence type="predicted"/>
<organism evidence="2 4">
    <name type="scientific">Rhizophagus clarus</name>
    <dbReference type="NCBI Taxonomy" id="94130"/>
    <lineage>
        <taxon>Eukaryota</taxon>
        <taxon>Fungi</taxon>
        <taxon>Fungi incertae sedis</taxon>
        <taxon>Mucoromycota</taxon>
        <taxon>Glomeromycotina</taxon>
        <taxon>Glomeromycetes</taxon>
        <taxon>Glomerales</taxon>
        <taxon>Glomeraceae</taxon>
        <taxon>Rhizophagus</taxon>
    </lineage>
</organism>
<evidence type="ECO:0008006" key="5">
    <source>
        <dbReference type="Google" id="ProtNLM"/>
    </source>
</evidence>
<gene>
    <name evidence="3" type="ORF">RCL2_000189500</name>
    <name evidence="2" type="ORF">RclHR1_10710006</name>
</gene>
<keyword evidence="4" id="KW-1185">Reference proteome</keyword>
<evidence type="ECO:0000256" key="1">
    <source>
        <dbReference type="SAM" id="SignalP"/>
    </source>
</evidence>
<feature type="signal peptide" evidence="1">
    <location>
        <begin position="1"/>
        <end position="19"/>
    </location>
</feature>
<comment type="caution">
    <text evidence="2">The sequence shown here is derived from an EMBL/GenBank/DDBJ whole genome shotgun (WGS) entry which is preliminary data.</text>
</comment>
<accession>A0A2Z6Q2N1</accession>
<dbReference type="Proteomes" id="UP000247702">
    <property type="component" value="Unassembled WGS sequence"/>
</dbReference>
<dbReference type="EMBL" id="BEXD01000082">
    <property type="protein sequence ID" value="GBB84087.1"/>
    <property type="molecule type" value="Genomic_DNA"/>
</dbReference>
<keyword evidence="1" id="KW-0732">Signal</keyword>
<dbReference type="EMBL" id="BLAL01000012">
    <property type="protein sequence ID" value="GES74414.1"/>
    <property type="molecule type" value="Genomic_DNA"/>
</dbReference>
<evidence type="ECO:0000313" key="2">
    <source>
        <dbReference type="EMBL" id="GBB84087.1"/>
    </source>
</evidence>
<feature type="chain" id="PRO_5036060040" description="Ricin B lectin domain-containing protein" evidence="1">
    <location>
        <begin position="20"/>
        <end position="150"/>
    </location>
</feature>
<protein>
    <recommendedName>
        <fullName evidence="5">Ricin B lectin domain-containing protein</fullName>
    </recommendedName>
</protein>
<name>A0A2Z6Q2N1_9GLOM</name>
<dbReference type="OrthoDB" id="2314644at2759"/>
<reference evidence="3" key="2">
    <citation type="submission" date="2019-10" db="EMBL/GenBank/DDBJ databases">
        <title>Conservation and host-specific expression of non-tandemly repeated heterogenous ribosome RNA gene in arbuscular mycorrhizal fungi.</title>
        <authorList>
            <person name="Maeda T."/>
            <person name="Kobayashi Y."/>
            <person name="Nakagawa T."/>
            <person name="Ezawa T."/>
            <person name="Yamaguchi K."/>
            <person name="Bino T."/>
            <person name="Nishimoto Y."/>
            <person name="Shigenobu S."/>
            <person name="Kawaguchi M."/>
        </authorList>
    </citation>
    <scope>NUCLEOTIDE SEQUENCE</scope>
    <source>
        <strain evidence="3">HR1</strain>
    </source>
</reference>
<dbReference type="InterPro" id="IPR035992">
    <property type="entry name" value="Ricin_B-like_lectins"/>
</dbReference>
<dbReference type="AlphaFoldDB" id="A0A2Z6Q2N1"/>
<sequence>MKFNLILLLLTTLTAVVLSQNIPGQTIIQLFEHDFYWGLNGTEVVLHPGGIEAIRWTIVPYAEGNFINYNDKSVQYNGDFKPLTIENGTESLDQRWIIEPNNVPGIPSLICSSQVSGVCATAVDKDGEWVVIAAPRSFINPLQRWILYSL</sequence>
<dbReference type="Proteomes" id="UP000615446">
    <property type="component" value="Unassembled WGS sequence"/>
</dbReference>
<dbReference type="SUPFAM" id="SSF50370">
    <property type="entry name" value="Ricin B-like lectins"/>
    <property type="match status" value="1"/>
</dbReference>